<gene>
    <name evidence="2" type="ORF">CALFYP1_01874</name>
</gene>
<dbReference type="AlphaFoldDB" id="A0A6N2S2M7"/>
<feature type="transmembrane region" description="Helical" evidence="1">
    <location>
        <begin position="12"/>
        <end position="35"/>
    </location>
</feature>
<reference evidence="2" key="1">
    <citation type="submission" date="2019-11" db="EMBL/GenBank/DDBJ databases">
        <authorList>
            <person name="Feng L."/>
        </authorList>
    </citation>
    <scope>NUCLEOTIDE SEQUENCE</scope>
    <source>
        <strain evidence="2">CAmalonaticusLFYP1</strain>
    </source>
</reference>
<dbReference type="EMBL" id="CACRTI010000002">
    <property type="protein sequence ID" value="VYS86491.1"/>
    <property type="molecule type" value="Genomic_DNA"/>
</dbReference>
<evidence type="ECO:0000256" key="1">
    <source>
        <dbReference type="SAM" id="Phobius"/>
    </source>
</evidence>
<dbReference type="RefSeq" id="WP_156594879.1">
    <property type="nucleotide sequence ID" value="NZ_AP024585.1"/>
</dbReference>
<proteinExistence type="predicted"/>
<feature type="transmembrane region" description="Helical" evidence="1">
    <location>
        <begin position="76"/>
        <end position="93"/>
    </location>
</feature>
<keyword evidence="1" id="KW-0812">Transmembrane</keyword>
<sequence length="224" mass="24590">MINHHKGNLIKMIANVLYYVKIALIVLLIVAGILLCANEILGCKVNLWTGGSYILAGVGGAAAVERIFSRELNLDTTNIIVGAIFILGVIGIVNQSTALDIKHIDLRSDLTIAFNNASDKCGDKSVIFNNAAKTCALGPVYTSSELIYQLSLAQHLNSSLTVIDGIAHSFDKVKVDPCIYNYYKYAGQCPDSFGTIKEKYKEFSLEHIEVCEKFLPGLYMKFFN</sequence>
<protein>
    <submittedName>
        <fullName evidence="2">Uncharacterized protein</fullName>
    </submittedName>
</protein>
<dbReference type="GeneID" id="93033533"/>
<keyword evidence="1" id="KW-0472">Membrane</keyword>
<organism evidence="2">
    <name type="scientific">Citrobacter amalonaticus</name>
    <dbReference type="NCBI Taxonomy" id="35703"/>
    <lineage>
        <taxon>Bacteria</taxon>
        <taxon>Pseudomonadati</taxon>
        <taxon>Pseudomonadota</taxon>
        <taxon>Gammaproteobacteria</taxon>
        <taxon>Enterobacterales</taxon>
        <taxon>Enterobacteriaceae</taxon>
        <taxon>Citrobacter</taxon>
    </lineage>
</organism>
<feature type="transmembrane region" description="Helical" evidence="1">
    <location>
        <begin position="47"/>
        <end position="64"/>
    </location>
</feature>
<evidence type="ECO:0000313" key="2">
    <source>
        <dbReference type="EMBL" id="VYS86491.1"/>
    </source>
</evidence>
<name>A0A6N2S2M7_CITAM</name>
<keyword evidence="1" id="KW-1133">Transmembrane helix</keyword>
<accession>A0A6N2S2M7</accession>